<organism evidence="1 2">
    <name type="scientific">Trichuris trichiura</name>
    <name type="common">Whipworm</name>
    <name type="synonym">Trichocephalus trichiurus</name>
    <dbReference type="NCBI Taxonomy" id="36087"/>
    <lineage>
        <taxon>Eukaryota</taxon>
        <taxon>Metazoa</taxon>
        <taxon>Ecdysozoa</taxon>
        <taxon>Nematoda</taxon>
        <taxon>Enoplea</taxon>
        <taxon>Dorylaimia</taxon>
        <taxon>Trichinellida</taxon>
        <taxon>Trichuridae</taxon>
        <taxon>Trichuris</taxon>
    </lineage>
</organism>
<reference evidence="1" key="2">
    <citation type="submission" date="2014-03" db="EMBL/GenBank/DDBJ databases">
        <title>The whipworm genome and dual-species transcriptomics of an intimate host-pathogen interaction.</title>
        <authorList>
            <person name="Foth B.J."/>
            <person name="Tsai I.J."/>
            <person name="Reid A.J."/>
            <person name="Bancroft A.J."/>
            <person name="Nichol S."/>
            <person name="Tracey A."/>
            <person name="Holroyd N."/>
            <person name="Cotton J.A."/>
            <person name="Stanley E.J."/>
            <person name="Zarowiecki M."/>
            <person name="Liu J.Z."/>
            <person name="Huckvale T."/>
            <person name="Cooper P.J."/>
            <person name="Grencis R.K."/>
            <person name="Berriman M."/>
        </authorList>
    </citation>
    <scope>NUCLEOTIDE SEQUENCE [LARGE SCALE GENOMIC DNA]</scope>
</reference>
<accession>A0A077YZX2</accession>
<gene>
    <name evidence="1" type="ORF">TTRE_0000161001</name>
</gene>
<dbReference type="InterPro" id="IPR015797">
    <property type="entry name" value="NUDIX_hydrolase-like_dom_sf"/>
</dbReference>
<dbReference type="OrthoDB" id="10056930at2759"/>
<evidence type="ECO:0000313" key="1">
    <source>
        <dbReference type="EMBL" id="CDW53346.1"/>
    </source>
</evidence>
<sequence>MQALYSPEAQCQMYKRFYPETKIERIFVDRKYIPWGQRYKGYKPPRYTAPCDNDEDSCDPPFPGGLVFNAVYNGVDRSSYVVRKYKVKRGFPRNPLGRTGIAGRGSLQRWGPNHLVMVVIRK</sequence>
<dbReference type="PANTHER" id="PTHR13030:SF13">
    <property type="entry name" value="NUDIX HYDROLASE DOMAIN-CONTAINING PROTEIN"/>
    <property type="match status" value="1"/>
</dbReference>
<dbReference type="GO" id="GO:0047631">
    <property type="term" value="F:ADP-ribose diphosphatase activity"/>
    <property type="evidence" value="ECO:0007669"/>
    <property type="project" value="InterPro"/>
</dbReference>
<dbReference type="InterPro" id="IPR039989">
    <property type="entry name" value="NUDT9"/>
</dbReference>
<dbReference type="EMBL" id="HG805850">
    <property type="protein sequence ID" value="CDW53346.1"/>
    <property type="molecule type" value="Genomic_DNA"/>
</dbReference>
<evidence type="ECO:0000313" key="2">
    <source>
        <dbReference type="Proteomes" id="UP000030665"/>
    </source>
</evidence>
<reference evidence="1" key="1">
    <citation type="submission" date="2014-01" db="EMBL/GenBank/DDBJ databases">
        <authorList>
            <person name="Aslett M."/>
        </authorList>
    </citation>
    <scope>NUCLEOTIDE SEQUENCE</scope>
</reference>
<keyword evidence="2" id="KW-1185">Reference proteome</keyword>
<dbReference type="SUPFAM" id="SSF55811">
    <property type="entry name" value="Nudix"/>
    <property type="match status" value="1"/>
</dbReference>
<name>A0A077YZX2_TRITR</name>
<protein>
    <submittedName>
        <fullName evidence="1">Uncharacterized protein</fullName>
    </submittedName>
</protein>
<dbReference type="Proteomes" id="UP000030665">
    <property type="component" value="Unassembled WGS sequence"/>
</dbReference>
<dbReference type="Pfam" id="PF25969">
    <property type="entry name" value="NUDT9_N"/>
    <property type="match status" value="1"/>
</dbReference>
<dbReference type="PANTHER" id="PTHR13030">
    <property type="entry name" value="NUDIX HYDROLASE"/>
    <property type="match status" value="1"/>
</dbReference>
<proteinExistence type="predicted"/>
<dbReference type="AlphaFoldDB" id="A0A077YZX2"/>